<evidence type="ECO:0000256" key="3">
    <source>
        <dbReference type="ARBA" id="ARBA00022692"/>
    </source>
</evidence>
<dbReference type="AlphaFoldDB" id="A0A9W8G4K5"/>
<evidence type="ECO:0000313" key="9">
    <source>
        <dbReference type="Proteomes" id="UP001151518"/>
    </source>
</evidence>
<dbReference type="OrthoDB" id="378564at2759"/>
<evidence type="ECO:0000313" key="8">
    <source>
        <dbReference type="EMBL" id="KAJ2671624.1"/>
    </source>
</evidence>
<feature type="compositionally biased region" description="Low complexity" evidence="6">
    <location>
        <begin position="599"/>
        <end position="610"/>
    </location>
</feature>
<dbReference type="GO" id="GO:0016020">
    <property type="term" value="C:membrane"/>
    <property type="evidence" value="ECO:0007669"/>
    <property type="project" value="UniProtKB-SubCell"/>
</dbReference>
<comment type="caution">
    <text evidence="8">The sequence shown here is derived from an EMBL/GenBank/DDBJ whole genome shotgun (WGS) entry which is preliminary data.</text>
</comment>
<keyword evidence="4 7" id="KW-1133">Transmembrane helix</keyword>
<dbReference type="PANTHER" id="PTHR21347:SF0">
    <property type="entry name" value="LIPID SCRAMBLASE CLPTM1L"/>
    <property type="match status" value="1"/>
</dbReference>
<feature type="transmembrane region" description="Helical" evidence="7">
    <location>
        <begin position="491"/>
        <end position="512"/>
    </location>
</feature>
<gene>
    <name evidence="8" type="primary">CLPTM1L</name>
    <name evidence="8" type="ORF">GGI25_005441</name>
</gene>
<proteinExistence type="inferred from homology"/>
<dbReference type="Pfam" id="PF05602">
    <property type="entry name" value="CLPTM1"/>
    <property type="match status" value="1"/>
</dbReference>
<keyword evidence="5 7" id="KW-0472">Membrane</keyword>
<feature type="transmembrane region" description="Helical" evidence="7">
    <location>
        <begin position="12"/>
        <end position="33"/>
    </location>
</feature>
<protein>
    <submittedName>
        <fullName evidence="8">Cleft lip and palate associated transmembrane protein 1</fullName>
    </submittedName>
</protein>
<evidence type="ECO:0000256" key="4">
    <source>
        <dbReference type="ARBA" id="ARBA00022989"/>
    </source>
</evidence>
<name>A0A9W8G4K5_9FUNG</name>
<dbReference type="PANTHER" id="PTHR21347">
    <property type="entry name" value="CLEFT LIP AND PALATE ASSOCIATED TRANSMEMBRANE PROTEIN-RELATED"/>
    <property type="match status" value="1"/>
</dbReference>
<feature type="transmembrane region" description="Helical" evidence="7">
    <location>
        <begin position="464"/>
        <end position="485"/>
    </location>
</feature>
<evidence type="ECO:0000256" key="5">
    <source>
        <dbReference type="ARBA" id="ARBA00023136"/>
    </source>
</evidence>
<dbReference type="GO" id="GO:0012505">
    <property type="term" value="C:endomembrane system"/>
    <property type="evidence" value="ECO:0007669"/>
    <property type="project" value="TreeGrafter"/>
</dbReference>
<evidence type="ECO:0000256" key="7">
    <source>
        <dbReference type="SAM" id="Phobius"/>
    </source>
</evidence>
<reference evidence="8" key="1">
    <citation type="submission" date="2022-07" db="EMBL/GenBank/DDBJ databases">
        <title>Phylogenomic reconstructions and comparative analyses of Kickxellomycotina fungi.</title>
        <authorList>
            <person name="Reynolds N.K."/>
            <person name="Stajich J.E."/>
            <person name="Barry K."/>
            <person name="Grigoriev I.V."/>
            <person name="Crous P."/>
            <person name="Smith M.E."/>
        </authorList>
    </citation>
    <scope>NUCLEOTIDE SEQUENCE</scope>
    <source>
        <strain evidence="8">NRRL 3115</strain>
    </source>
</reference>
<sequence length="621" mass="71177">MAGLVSKTITIAACALFGYYVLRIAAVSLALFYPTTHIPIIKPVKPVPANKLIHELAWQEPFDYETSMYVTTERDFISNQRFFNSSKLVWKAGAQSISQRYTRLEEHLTIDLPERLLLENGTDLYAFLFVQKAGQLNQYPNINDPYTTYARAQLVSVRLRQINKKHALLGDKGQVSANQAAKATTTATTTKEAENGFEEGVWVPHAKTRLSWEIVLEDNRFSEWSFPYDLAPHLKVIKHKVRGKQPYVPLLWENPLSARKKHWTALTTQSVISKDIPLEEASIKVDVSFSGITLGWFRLCNYAYYGLSELSSPRAMVQYSEADIDNLKEMVYEVNPTMLAITVAAMALHMLFEFLAYKEDVSFWSSKSEANLQGISRSSMLMSVASSWISCLYMWDRKQETNVVVLLGATVGAFVEAWKFTKVVRFVDLVPFRDKLHSEKRSRDRKPELSVRESVQREVDKQTAWYMIHVCIPAMFAYAAFSLVYQQHESYISWFLNISLVTVYSLEFIQMWPQLLINHKLKTVDMLPLTAFLYRFLTTFIDDLYALVVPMPLIERIGTLRDDIVFFVLCYQWYKFPRRKNDNGSITSSVDSFVAKAGTSNTNKSSGMTKTKSKNSNKKDN</sequence>
<keyword evidence="3 7" id="KW-0812">Transmembrane</keyword>
<feature type="compositionally biased region" description="Basic residues" evidence="6">
    <location>
        <begin position="611"/>
        <end position="621"/>
    </location>
</feature>
<dbReference type="Proteomes" id="UP001151518">
    <property type="component" value="Unassembled WGS sequence"/>
</dbReference>
<evidence type="ECO:0000256" key="1">
    <source>
        <dbReference type="ARBA" id="ARBA00004141"/>
    </source>
</evidence>
<comment type="similarity">
    <text evidence="2">Belongs to the CLPTM1 family.</text>
</comment>
<organism evidence="8 9">
    <name type="scientific">Coemansia spiralis</name>
    <dbReference type="NCBI Taxonomy" id="417178"/>
    <lineage>
        <taxon>Eukaryota</taxon>
        <taxon>Fungi</taxon>
        <taxon>Fungi incertae sedis</taxon>
        <taxon>Zoopagomycota</taxon>
        <taxon>Kickxellomycotina</taxon>
        <taxon>Kickxellomycetes</taxon>
        <taxon>Kickxellales</taxon>
        <taxon>Kickxellaceae</taxon>
        <taxon>Coemansia</taxon>
    </lineage>
</organism>
<feature type="region of interest" description="Disordered" evidence="6">
    <location>
        <begin position="597"/>
        <end position="621"/>
    </location>
</feature>
<evidence type="ECO:0000256" key="2">
    <source>
        <dbReference type="ARBA" id="ARBA00009310"/>
    </source>
</evidence>
<dbReference type="InterPro" id="IPR008429">
    <property type="entry name" value="CLPTM1"/>
</dbReference>
<comment type="subcellular location">
    <subcellularLocation>
        <location evidence="1">Membrane</location>
        <topology evidence="1">Multi-pass membrane protein</topology>
    </subcellularLocation>
</comment>
<accession>A0A9W8G4K5</accession>
<evidence type="ECO:0000256" key="6">
    <source>
        <dbReference type="SAM" id="MobiDB-lite"/>
    </source>
</evidence>
<dbReference type="EMBL" id="JANBTW010000098">
    <property type="protein sequence ID" value="KAJ2671624.1"/>
    <property type="molecule type" value="Genomic_DNA"/>
</dbReference>